<dbReference type="AlphaFoldDB" id="A0A212TH85"/>
<feature type="transmembrane region" description="Helical" evidence="9">
    <location>
        <begin position="155"/>
        <end position="179"/>
    </location>
</feature>
<feature type="transmembrane region" description="Helical" evidence="9">
    <location>
        <begin position="191"/>
        <end position="213"/>
    </location>
</feature>
<dbReference type="EMBL" id="FYEZ01000001">
    <property type="protein sequence ID" value="SNC65353.1"/>
    <property type="molecule type" value="Genomic_DNA"/>
</dbReference>
<dbReference type="InterPro" id="IPR013525">
    <property type="entry name" value="ABC2_TM"/>
</dbReference>
<feature type="transmembrane region" description="Helical" evidence="9">
    <location>
        <begin position="114"/>
        <end position="134"/>
    </location>
</feature>
<feature type="domain" description="ABC transmembrane type-2" evidence="10">
    <location>
        <begin position="82"/>
        <end position="308"/>
    </location>
</feature>
<evidence type="ECO:0000256" key="5">
    <source>
        <dbReference type="ARBA" id="ARBA00022519"/>
    </source>
</evidence>
<evidence type="ECO:0000256" key="9">
    <source>
        <dbReference type="RuleBase" id="RU361157"/>
    </source>
</evidence>
<sequence>MSPSPTGDLPAALPTDGTSAAGAAARVPSSAELEEIARRHGLTRVGHRPPFGQYLRDLWGRRQFLWTLATAQAFAKTQESRLGQVWTVLNPILLAGAYYLIFGLLLGTRGGTENYVGFLTSGIFTFTFLSTVMSSGSKAVTGSVNLVRSLSFPRALLPVAKVLTEMVAAAPTFAVLMVIMVLTGERPSLKWLLFPVALLMTSMISMGIGLVLSRVVHDSRDAANFIPLVIRLLRYVSGVFYSVDHYLSSSGAPDWLVTVMTYQPIAVVLNLVRQSLMGESPVDPATWGAAAAWAVVLPAVGMIWFWRGEGTYGRG</sequence>
<evidence type="ECO:0000256" key="3">
    <source>
        <dbReference type="ARBA" id="ARBA00022448"/>
    </source>
</evidence>
<reference evidence="11 12" key="1">
    <citation type="submission" date="2017-06" db="EMBL/GenBank/DDBJ databases">
        <authorList>
            <person name="Kim H.J."/>
            <person name="Triplett B.A."/>
        </authorList>
    </citation>
    <scope>NUCLEOTIDE SEQUENCE [LARGE SCALE GENOMIC DNA]</scope>
    <source>
        <strain evidence="11 12">DSM 22179</strain>
    </source>
</reference>
<dbReference type="PANTHER" id="PTHR30413:SF8">
    <property type="entry name" value="TRANSPORT PERMEASE PROTEIN"/>
    <property type="match status" value="1"/>
</dbReference>
<keyword evidence="8 9" id="KW-0472">Membrane</keyword>
<proteinExistence type="inferred from homology"/>
<evidence type="ECO:0000256" key="8">
    <source>
        <dbReference type="ARBA" id="ARBA00023136"/>
    </source>
</evidence>
<protein>
    <recommendedName>
        <fullName evidence="9">Transport permease protein</fullName>
    </recommendedName>
</protein>
<keyword evidence="4 9" id="KW-1003">Cell membrane</keyword>
<evidence type="ECO:0000313" key="12">
    <source>
        <dbReference type="Proteomes" id="UP000198122"/>
    </source>
</evidence>
<dbReference type="GO" id="GO:0140359">
    <property type="term" value="F:ABC-type transporter activity"/>
    <property type="evidence" value="ECO:0007669"/>
    <property type="project" value="InterPro"/>
</dbReference>
<keyword evidence="12" id="KW-1185">Reference proteome</keyword>
<evidence type="ECO:0000313" key="11">
    <source>
        <dbReference type="EMBL" id="SNC65353.1"/>
    </source>
</evidence>
<evidence type="ECO:0000256" key="1">
    <source>
        <dbReference type="ARBA" id="ARBA00004429"/>
    </source>
</evidence>
<comment type="caution">
    <text evidence="9">Lacks conserved residue(s) required for the propagation of feature annotation.</text>
</comment>
<keyword evidence="3 9" id="KW-0813">Transport</keyword>
<evidence type="ECO:0000256" key="6">
    <source>
        <dbReference type="ARBA" id="ARBA00022692"/>
    </source>
</evidence>
<evidence type="ECO:0000256" key="4">
    <source>
        <dbReference type="ARBA" id="ARBA00022475"/>
    </source>
</evidence>
<keyword evidence="7 9" id="KW-1133">Transmembrane helix</keyword>
<dbReference type="InterPro" id="IPR047817">
    <property type="entry name" value="ABC2_TM_bact-type"/>
</dbReference>
<keyword evidence="5" id="KW-0997">Cell inner membrane</keyword>
<dbReference type="PANTHER" id="PTHR30413">
    <property type="entry name" value="INNER MEMBRANE TRANSPORT PERMEASE"/>
    <property type="match status" value="1"/>
</dbReference>
<comment type="similarity">
    <text evidence="2 9">Belongs to the ABC-2 integral membrane protein family.</text>
</comment>
<name>A0A212TH85_9MICO</name>
<evidence type="ECO:0000259" key="10">
    <source>
        <dbReference type="PROSITE" id="PS51012"/>
    </source>
</evidence>
<dbReference type="GO" id="GO:0005886">
    <property type="term" value="C:plasma membrane"/>
    <property type="evidence" value="ECO:0007669"/>
    <property type="project" value="UniProtKB-SubCell"/>
</dbReference>
<feature type="transmembrane region" description="Helical" evidence="9">
    <location>
        <begin position="85"/>
        <end position="108"/>
    </location>
</feature>
<dbReference type="Proteomes" id="UP000198122">
    <property type="component" value="Unassembled WGS sequence"/>
</dbReference>
<dbReference type="Pfam" id="PF01061">
    <property type="entry name" value="ABC2_membrane"/>
    <property type="match status" value="1"/>
</dbReference>
<evidence type="ECO:0000256" key="7">
    <source>
        <dbReference type="ARBA" id="ARBA00022989"/>
    </source>
</evidence>
<accession>A0A212TH85</accession>
<keyword evidence="6 9" id="KW-0812">Transmembrane</keyword>
<dbReference type="PROSITE" id="PS51012">
    <property type="entry name" value="ABC_TM2"/>
    <property type="match status" value="1"/>
</dbReference>
<organism evidence="11 12">
    <name type="scientific">Kytococcus aerolatus</name>
    <dbReference type="NCBI Taxonomy" id="592308"/>
    <lineage>
        <taxon>Bacteria</taxon>
        <taxon>Bacillati</taxon>
        <taxon>Actinomycetota</taxon>
        <taxon>Actinomycetes</taxon>
        <taxon>Micrococcales</taxon>
        <taxon>Kytococcaceae</taxon>
        <taxon>Kytococcus</taxon>
    </lineage>
</organism>
<evidence type="ECO:0000256" key="2">
    <source>
        <dbReference type="ARBA" id="ARBA00007783"/>
    </source>
</evidence>
<comment type="subcellular location">
    <subcellularLocation>
        <location evidence="1">Cell inner membrane</location>
        <topology evidence="1">Multi-pass membrane protein</topology>
    </subcellularLocation>
    <subcellularLocation>
        <location evidence="9">Cell membrane</location>
        <topology evidence="9">Multi-pass membrane protein</topology>
    </subcellularLocation>
</comment>
<gene>
    <name evidence="11" type="ORF">SAMN05445756_1307</name>
</gene>
<dbReference type="GO" id="GO:0015920">
    <property type="term" value="P:lipopolysaccharide transport"/>
    <property type="evidence" value="ECO:0007669"/>
    <property type="project" value="TreeGrafter"/>
</dbReference>
<dbReference type="OrthoDB" id="4186295at2"/>
<feature type="transmembrane region" description="Helical" evidence="9">
    <location>
        <begin position="284"/>
        <end position="306"/>
    </location>
</feature>
<dbReference type="RefSeq" id="WP_088818162.1">
    <property type="nucleotide sequence ID" value="NZ_FYEZ01000001.1"/>
</dbReference>